<dbReference type="InterPro" id="IPR001394">
    <property type="entry name" value="Peptidase_C19_UCH"/>
</dbReference>
<evidence type="ECO:0000256" key="1">
    <source>
        <dbReference type="ARBA" id="ARBA00022723"/>
    </source>
</evidence>
<evidence type="ECO:0000313" key="8">
    <source>
        <dbReference type="Proteomes" id="UP000305067"/>
    </source>
</evidence>
<evidence type="ECO:0000256" key="4">
    <source>
        <dbReference type="PROSITE-ProRule" id="PRU00502"/>
    </source>
</evidence>
<dbReference type="GO" id="GO:0004843">
    <property type="term" value="F:cysteine-type deubiquitinase activity"/>
    <property type="evidence" value="ECO:0007669"/>
    <property type="project" value="InterPro"/>
</dbReference>
<evidence type="ECO:0000256" key="3">
    <source>
        <dbReference type="ARBA" id="ARBA00022833"/>
    </source>
</evidence>
<protein>
    <submittedName>
        <fullName evidence="7">Uncharacterized protein</fullName>
    </submittedName>
</protein>
<evidence type="ECO:0000259" key="5">
    <source>
        <dbReference type="PROSITE" id="PS50235"/>
    </source>
</evidence>
<keyword evidence="1" id="KW-0479">Metal-binding</keyword>
<feature type="domain" description="UBP-type" evidence="6">
    <location>
        <begin position="118"/>
        <end position="216"/>
    </location>
</feature>
<dbReference type="AlphaFoldDB" id="A0A5C3QEH6"/>
<dbReference type="Pfam" id="PF00443">
    <property type="entry name" value="UCH"/>
    <property type="match status" value="1"/>
</dbReference>
<dbReference type="InterPro" id="IPR001607">
    <property type="entry name" value="Znf_UBP"/>
</dbReference>
<reference evidence="7 8" key="1">
    <citation type="journal article" date="2019" name="Nat. Ecol. Evol.">
        <title>Megaphylogeny resolves global patterns of mushroom evolution.</title>
        <authorList>
            <person name="Varga T."/>
            <person name="Krizsan K."/>
            <person name="Foldi C."/>
            <person name="Dima B."/>
            <person name="Sanchez-Garcia M."/>
            <person name="Sanchez-Ramirez S."/>
            <person name="Szollosi G.J."/>
            <person name="Szarkandi J.G."/>
            <person name="Papp V."/>
            <person name="Albert L."/>
            <person name="Andreopoulos W."/>
            <person name="Angelini C."/>
            <person name="Antonin V."/>
            <person name="Barry K.W."/>
            <person name="Bougher N.L."/>
            <person name="Buchanan P."/>
            <person name="Buyck B."/>
            <person name="Bense V."/>
            <person name="Catcheside P."/>
            <person name="Chovatia M."/>
            <person name="Cooper J."/>
            <person name="Damon W."/>
            <person name="Desjardin D."/>
            <person name="Finy P."/>
            <person name="Geml J."/>
            <person name="Haridas S."/>
            <person name="Hughes K."/>
            <person name="Justo A."/>
            <person name="Karasinski D."/>
            <person name="Kautmanova I."/>
            <person name="Kiss B."/>
            <person name="Kocsube S."/>
            <person name="Kotiranta H."/>
            <person name="LaButti K.M."/>
            <person name="Lechner B.E."/>
            <person name="Liimatainen K."/>
            <person name="Lipzen A."/>
            <person name="Lukacs Z."/>
            <person name="Mihaltcheva S."/>
            <person name="Morgado L.N."/>
            <person name="Niskanen T."/>
            <person name="Noordeloos M.E."/>
            <person name="Ohm R.A."/>
            <person name="Ortiz-Santana B."/>
            <person name="Ovrebo C."/>
            <person name="Racz N."/>
            <person name="Riley R."/>
            <person name="Savchenko A."/>
            <person name="Shiryaev A."/>
            <person name="Soop K."/>
            <person name="Spirin V."/>
            <person name="Szebenyi C."/>
            <person name="Tomsovsky M."/>
            <person name="Tulloss R.E."/>
            <person name="Uehling J."/>
            <person name="Grigoriev I.V."/>
            <person name="Vagvolgyi C."/>
            <person name="Papp T."/>
            <person name="Martin F.M."/>
            <person name="Miettinen O."/>
            <person name="Hibbett D.S."/>
            <person name="Nagy L.G."/>
        </authorList>
    </citation>
    <scope>NUCLEOTIDE SEQUENCE [LARGE SCALE GENOMIC DNA]</scope>
    <source>
        <strain evidence="7 8">CBS 309.79</strain>
    </source>
</reference>
<organism evidence="7 8">
    <name type="scientific">Pterulicium gracile</name>
    <dbReference type="NCBI Taxonomy" id="1884261"/>
    <lineage>
        <taxon>Eukaryota</taxon>
        <taxon>Fungi</taxon>
        <taxon>Dikarya</taxon>
        <taxon>Basidiomycota</taxon>
        <taxon>Agaricomycotina</taxon>
        <taxon>Agaricomycetes</taxon>
        <taxon>Agaricomycetidae</taxon>
        <taxon>Agaricales</taxon>
        <taxon>Pleurotineae</taxon>
        <taxon>Pterulaceae</taxon>
        <taxon>Pterulicium</taxon>
    </lineage>
</organism>
<dbReference type="Proteomes" id="UP000305067">
    <property type="component" value="Unassembled WGS sequence"/>
</dbReference>
<dbReference type="OrthoDB" id="289038at2759"/>
<dbReference type="EMBL" id="ML178833">
    <property type="protein sequence ID" value="TFK99499.1"/>
    <property type="molecule type" value="Genomic_DNA"/>
</dbReference>
<evidence type="ECO:0000313" key="7">
    <source>
        <dbReference type="EMBL" id="TFK99499.1"/>
    </source>
</evidence>
<dbReference type="GO" id="GO:0005829">
    <property type="term" value="C:cytosol"/>
    <property type="evidence" value="ECO:0007669"/>
    <property type="project" value="TreeGrafter"/>
</dbReference>
<proteinExistence type="predicted"/>
<dbReference type="InterPro" id="IPR050164">
    <property type="entry name" value="Peptidase_C19"/>
</dbReference>
<dbReference type="GO" id="GO:0008270">
    <property type="term" value="F:zinc ion binding"/>
    <property type="evidence" value="ECO:0007669"/>
    <property type="project" value="UniProtKB-KW"/>
</dbReference>
<dbReference type="InterPro" id="IPR018200">
    <property type="entry name" value="USP_CS"/>
</dbReference>
<accession>A0A5C3QEH6</accession>
<dbReference type="PANTHER" id="PTHR24006">
    <property type="entry name" value="UBIQUITIN CARBOXYL-TERMINAL HYDROLASE"/>
    <property type="match status" value="1"/>
</dbReference>
<dbReference type="SUPFAM" id="SSF54001">
    <property type="entry name" value="Cysteine proteinases"/>
    <property type="match status" value="1"/>
</dbReference>
<evidence type="ECO:0000259" key="6">
    <source>
        <dbReference type="PROSITE" id="PS50271"/>
    </source>
</evidence>
<dbReference type="Gene3D" id="3.90.70.10">
    <property type="entry name" value="Cysteine proteinases"/>
    <property type="match status" value="1"/>
</dbReference>
<sequence>MDPKRGEKLLAYSHTVMSVGRALCMRQKAFIPGKSQAVVWEYEVNAISTPVPASLTYRDLDQTFNATMSTMDIDEEEQQHPPITICPHFASVIDDPNAATYESFLSKYKLVNAWGIKQYTSTSSGSGQARKRRKISPSPICGTCTRSLHRPFPCMHCDYVGCWTNDHINTHLDDSDHTFCVDVRTGGLYCSKCDSYVYHQLLEETWLLMKLKEEERYADAQLGPGRRVPFQPWQTDTGSLEDFTAVTCQARRGLLNLGQTCFLNTVLQALIHNPLLRNFFLADKHNHGLCNKGKECTCCEMDKLFGEIFSGESSPFAPAELLLTTWRTSSELAGYAQQDAHECFMAMLNQIHTSSRGSTNISCNCIIHSTFQGFLQSDVKCERCGNVTTAVDPMLDISLELRGKGGAGTSGEENSLTACLQRYTSSEKLGLKDYSCAKCGKASHDASKRLSIKQLPSVLSFQFKRFEQTSHDKAAASKIATRIRFPEILNMAPYTTLYMTHAEKENDGTVAAETYDPSVSACSRCSHISGFLSILGPTALYEYELFAVINHEGQLNNGHYTNFARYQDQWYRFDDDKVTLSSSDACIKSSAYMCFYVKRHFEYKPFTVPTYVKRREDDALKERELELERMRTAGQEKEKRDQQLEADLLAMIEE</sequence>
<gene>
    <name evidence="7" type="ORF">BDV98DRAFT_657301</name>
</gene>
<dbReference type="PROSITE" id="PS50271">
    <property type="entry name" value="ZF_UBP"/>
    <property type="match status" value="1"/>
</dbReference>
<feature type="domain" description="USP" evidence="5">
    <location>
        <begin position="252"/>
        <end position="599"/>
    </location>
</feature>
<dbReference type="STRING" id="1884261.A0A5C3QEH6"/>
<evidence type="ECO:0000256" key="2">
    <source>
        <dbReference type="ARBA" id="ARBA00022771"/>
    </source>
</evidence>
<dbReference type="GO" id="GO:0005634">
    <property type="term" value="C:nucleus"/>
    <property type="evidence" value="ECO:0007669"/>
    <property type="project" value="TreeGrafter"/>
</dbReference>
<keyword evidence="2 4" id="KW-0863">Zinc-finger</keyword>
<dbReference type="GO" id="GO:0016579">
    <property type="term" value="P:protein deubiquitination"/>
    <property type="evidence" value="ECO:0007669"/>
    <property type="project" value="InterPro"/>
</dbReference>
<keyword evidence="3" id="KW-0862">Zinc</keyword>
<dbReference type="InterPro" id="IPR028889">
    <property type="entry name" value="USP"/>
</dbReference>
<dbReference type="InterPro" id="IPR013083">
    <property type="entry name" value="Znf_RING/FYVE/PHD"/>
</dbReference>
<name>A0A5C3QEH6_9AGAR</name>
<keyword evidence="8" id="KW-1185">Reference proteome</keyword>
<dbReference type="PROSITE" id="PS00973">
    <property type="entry name" value="USP_2"/>
    <property type="match status" value="1"/>
</dbReference>
<dbReference type="Gene3D" id="3.30.40.10">
    <property type="entry name" value="Zinc/RING finger domain, C3HC4 (zinc finger)"/>
    <property type="match status" value="1"/>
</dbReference>
<dbReference type="Pfam" id="PF02148">
    <property type="entry name" value="zf-UBP"/>
    <property type="match status" value="1"/>
</dbReference>
<dbReference type="PANTHER" id="PTHR24006:SF937">
    <property type="entry name" value="UBIQUITIN CARBOXYL-TERMINAL HYDROLASE"/>
    <property type="match status" value="1"/>
</dbReference>
<dbReference type="PROSITE" id="PS50235">
    <property type="entry name" value="USP_3"/>
    <property type="match status" value="1"/>
</dbReference>
<dbReference type="InterPro" id="IPR038765">
    <property type="entry name" value="Papain-like_cys_pep_sf"/>
</dbReference>
<dbReference type="SUPFAM" id="SSF57850">
    <property type="entry name" value="RING/U-box"/>
    <property type="match status" value="1"/>
</dbReference>